<dbReference type="InterPro" id="IPR003819">
    <property type="entry name" value="TauD/TfdA-like"/>
</dbReference>
<dbReference type="EMBL" id="VDUZ01000019">
    <property type="protein sequence ID" value="TXL74275.1"/>
    <property type="molecule type" value="Genomic_DNA"/>
</dbReference>
<dbReference type="GO" id="GO:0005737">
    <property type="term" value="C:cytoplasm"/>
    <property type="evidence" value="ECO:0007669"/>
    <property type="project" value="TreeGrafter"/>
</dbReference>
<dbReference type="Gene3D" id="3.60.130.10">
    <property type="entry name" value="Clavaminate synthase-like"/>
    <property type="match status" value="1"/>
</dbReference>
<reference evidence="7 8" key="1">
    <citation type="submission" date="2019-06" db="EMBL/GenBank/DDBJ databases">
        <title>New taxonomy in bacterial strain CC-CFT640, isolated from vineyard.</title>
        <authorList>
            <person name="Lin S.-Y."/>
            <person name="Tsai C.-F."/>
            <person name="Young C.-C."/>
        </authorList>
    </citation>
    <scope>NUCLEOTIDE SEQUENCE [LARGE SCALE GENOMIC DNA]</scope>
    <source>
        <strain evidence="7 8">CC-CFT640</strain>
    </source>
</reference>
<feature type="domain" description="TauD/TfdA-like" evidence="6">
    <location>
        <begin position="6"/>
        <end position="273"/>
    </location>
</feature>
<dbReference type="PANTHER" id="PTHR30468">
    <property type="entry name" value="ALPHA-KETOGLUTARATE-DEPENDENT SULFONATE DIOXYGENASE"/>
    <property type="match status" value="1"/>
</dbReference>
<name>A0A5C8PK74_9HYPH</name>
<dbReference type="GO" id="GO:0000908">
    <property type="term" value="F:taurine dioxygenase activity"/>
    <property type="evidence" value="ECO:0007669"/>
    <property type="project" value="TreeGrafter"/>
</dbReference>
<keyword evidence="4" id="KW-0560">Oxidoreductase</keyword>
<accession>A0A5C8PK74</accession>
<dbReference type="Pfam" id="PF02668">
    <property type="entry name" value="TauD"/>
    <property type="match status" value="1"/>
</dbReference>
<dbReference type="RefSeq" id="WP_147848238.1">
    <property type="nucleotide sequence ID" value="NZ_VDUZ01000019.1"/>
</dbReference>
<dbReference type="InterPro" id="IPR051323">
    <property type="entry name" value="AtsK-like"/>
</dbReference>
<dbReference type="InterPro" id="IPR042098">
    <property type="entry name" value="TauD-like_sf"/>
</dbReference>
<organism evidence="7 8">
    <name type="scientific">Vineibacter terrae</name>
    <dbReference type="NCBI Taxonomy" id="2586908"/>
    <lineage>
        <taxon>Bacteria</taxon>
        <taxon>Pseudomonadati</taxon>
        <taxon>Pseudomonadota</taxon>
        <taxon>Alphaproteobacteria</taxon>
        <taxon>Hyphomicrobiales</taxon>
        <taxon>Vineibacter</taxon>
    </lineage>
</organism>
<evidence type="ECO:0000256" key="2">
    <source>
        <dbReference type="ARBA" id="ARBA00022723"/>
    </source>
</evidence>
<keyword evidence="2" id="KW-0479">Metal-binding</keyword>
<comment type="caution">
    <text evidence="7">The sequence shown here is derived from an EMBL/GenBank/DDBJ whole genome shotgun (WGS) entry which is preliminary data.</text>
</comment>
<dbReference type="AlphaFoldDB" id="A0A5C8PK74"/>
<keyword evidence="3 7" id="KW-0223">Dioxygenase</keyword>
<evidence type="ECO:0000256" key="5">
    <source>
        <dbReference type="ARBA" id="ARBA00023004"/>
    </source>
</evidence>
<evidence type="ECO:0000256" key="3">
    <source>
        <dbReference type="ARBA" id="ARBA00022964"/>
    </source>
</evidence>
<protein>
    <submittedName>
        <fullName evidence="7">TauD/TfdA family dioxygenase</fullName>
    </submittedName>
</protein>
<keyword evidence="8" id="KW-1185">Reference proteome</keyword>
<gene>
    <name evidence="7" type="ORF">FHP25_17455</name>
</gene>
<dbReference type="SUPFAM" id="SSF51197">
    <property type="entry name" value="Clavaminate synthase-like"/>
    <property type="match status" value="1"/>
</dbReference>
<sequence>MSALQIQPLGYALGAQVTGVDLRRPLDAQTRSTINDAWLRHLVLVFPGQDLSTAEQIAFSRAFGELDDHAFQPRYTHPEHREILLVTNKQIGGKPSDTRNTGRNWHTDLTFTARPAKGALLLCREKPPVGGDTMWANMYLAYETLTPRMQRFIDDLEAIHDASLVKGLEQRDPEKVAEMKRLNPPVAHPLVRVHPETGRKSLLVGQRIRGLIGLSDAESAAVLGFLNEHAQSPEFVYRHRWSVNDLVMWDNRCTQHIALPDFDQAQPRLMLRCSLKGEATGRILTATTSALSDREALMQSLAAIA</sequence>
<evidence type="ECO:0000313" key="7">
    <source>
        <dbReference type="EMBL" id="TXL74275.1"/>
    </source>
</evidence>
<dbReference type="GO" id="GO:0006790">
    <property type="term" value="P:sulfur compound metabolic process"/>
    <property type="evidence" value="ECO:0007669"/>
    <property type="project" value="TreeGrafter"/>
</dbReference>
<evidence type="ECO:0000256" key="1">
    <source>
        <dbReference type="ARBA" id="ARBA00005896"/>
    </source>
</evidence>
<evidence type="ECO:0000313" key="8">
    <source>
        <dbReference type="Proteomes" id="UP000321638"/>
    </source>
</evidence>
<evidence type="ECO:0000259" key="6">
    <source>
        <dbReference type="Pfam" id="PF02668"/>
    </source>
</evidence>
<dbReference type="OrthoDB" id="7346227at2"/>
<comment type="similarity">
    <text evidence="1">Belongs to the TfdA dioxygenase family.</text>
</comment>
<dbReference type="PANTHER" id="PTHR30468:SF1">
    <property type="entry name" value="ALPHA-KETOGLUTARATE-DEPENDENT SULFONATE DIOXYGENASE"/>
    <property type="match status" value="1"/>
</dbReference>
<proteinExistence type="inferred from homology"/>
<dbReference type="GO" id="GO:0046872">
    <property type="term" value="F:metal ion binding"/>
    <property type="evidence" value="ECO:0007669"/>
    <property type="project" value="UniProtKB-KW"/>
</dbReference>
<dbReference type="Proteomes" id="UP000321638">
    <property type="component" value="Unassembled WGS sequence"/>
</dbReference>
<keyword evidence="5" id="KW-0408">Iron</keyword>
<evidence type="ECO:0000256" key="4">
    <source>
        <dbReference type="ARBA" id="ARBA00023002"/>
    </source>
</evidence>